<name>A0A3P3XJU2_9SPIR</name>
<dbReference type="InterPro" id="IPR036974">
    <property type="entry name" value="PUA_sf"/>
</dbReference>
<feature type="domain" description="S-adenosylmethionine-dependent methyltransferase" evidence="8">
    <location>
        <begin position="239"/>
        <end position="421"/>
    </location>
</feature>
<feature type="transmembrane region" description="Helical" evidence="7">
    <location>
        <begin position="21"/>
        <end position="41"/>
    </location>
</feature>
<dbReference type="PANTHER" id="PTHR42873:SF1">
    <property type="entry name" value="S-ADENOSYLMETHIONINE-DEPENDENT METHYLTRANSFERASE DOMAIN-CONTAINING PROTEIN"/>
    <property type="match status" value="1"/>
</dbReference>
<evidence type="ECO:0000256" key="5">
    <source>
        <dbReference type="ARBA" id="ARBA00022691"/>
    </source>
</evidence>
<evidence type="ECO:0000256" key="2">
    <source>
        <dbReference type="ARBA" id="ARBA00022490"/>
    </source>
</evidence>
<gene>
    <name evidence="10" type="ORF">SPIROBIBN47_310021</name>
</gene>
<dbReference type="InterPro" id="IPR019614">
    <property type="entry name" value="SAM-dep_methyl-trfase"/>
</dbReference>
<dbReference type="Gene3D" id="2.30.130.10">
    <property type="entry name" value="PUA domain"/>
    <property type="match status" value="1"/>
</dbReference>
<dbReference type="Pfam" id="PF10672">
    <property type="entry name" value="Methyltrans_SAM"/>
    <property type="match status" value="1"/>
</dbReference>
<dbReference type="Gene3D" id="3.30.750.80">
    <property type="entry name" value="RNA methyltransferase domain (HRMD) like"/>
    <property type="match status" value="1"/>
</dbReference>
<evidence type="ECO:0000256" key="4">
    <source>
        <dbReference type="ARBA" id="ARBA00022679"/>
    </source>
</evidence>
<comment type="similarity">
    <text evidence="6">Belongs to the methyltransferase superfamily. RlmI family.</text>
</comment>
<dbReference type="Gene3D" id="3.40.50.150">
    <property type="entry name" value="Vaccinia Virus protein VP39"/>
    <property type="match status" value="1"/>
</dbReference>
<dbReference type="SUPFAM" id="SSF53335">
    <property type="entry name" value="S-adenosyl-L-methionine-dependent methyltransferases"/>
    <property type="match status" value="1"/>
</dbReference>
<dbReference type="EMBL" id="FWDM01000025">
    <property type="protein sequence ID" value="SLM14079.1"/>
    <property type="molecule type" value="Genomic_DNA"/>
</dbReference>
<evidence type="ECO:0000256" key="1">
    <source>
        <dbReference type="ARBA" id="ARBA00004496"/>
    </source>
</evidence>
<dbReference type="SUPFAM" id="SSF88697">
    <property type="entry name" value="PUA domain-like"/>
    <property type="match status" value="1"/>
</dbReference>
<evidence type="ECO:0000259" key="9">
    <source>
        <dbReference type="Pfam" id="PF17785"/>
    </source>
</evidence>
<evidence type="ECO:0000259" key="8">
    <source>
        <dbReference type="Pfam" id="PF10672"/>
    </source>
</evidence>
<comment type="subcellular location">
    <subcellularLocation>
        <location evidence="1">Cytoplasm</location>
    </subcellularLocation>
</comment>
<evidence type="ECO:0000256" key="6">
    <source>
        <dbReference type="ARBA" id="ARBA00038091"/>
    </source>
</evidence>
<keyword evidence="7" id="KW-0472">Membrane</keyword>
<keyword evidence="5" id="KW-0949">S-adenosyl-L-methionine</keyword>
<dbReference type="AlphaFoldDB" id="A0A3P3XJU2"/>
<keyword evidence="7" id="KW-1133">Transmembrane helix</keyword>
<organism evidence="10">
    <name type="scientific">uncultured spirochete</name>
    <dbReference type="NCBI Taxonomy" id="156406"/>
    <lineage>
        <taxon>Bacteria</taxon>
        <taxon>Pseudomonadati</taxon>
        <taxon>Spirochaetota</taxon>
        <taxon>Spirochaetia</taxon>
        <taxon>Spirochaetales</taxon>
        <taxon>environmental samples</taxon>
    </lineage>
</organism>
<evidence type="ECO:0000256" key="7">
    <source>
        <dbReference type="SAM" id="Phobius"/>
    </source>
</evidence>
<dbReference type="GO" id="GO:0032259">
    <property type="term" value="P:methylation"/>
    <property type="evidence" value="ECO:0007669"/>
    <property type="project" value="UniProtKB-KW"/>
</dbReference>
<dbReference type="Pfam" id="PF17785">
    <property type="entry name" value="PUA_3"/>
    <property type="match status" value="1"/>
</dbReference>
<evidence type="ECO:0000313" key="10">
    <source>
        <dbReference type="EMBL" id="SLM14079.1"/>
    </source>
</evidence>
<dbReference type="CDD" id="cd11572">
    <property type="entry name" value="RlmI_M_like"/>
    <property type="match status" value="1"/>
</dbReference>
<dbReference type="GO" id="GO:0008168">
    <property type="term" value="F:methyltransferase activity"/>
    <property type="evidence" value="ECO:0007669"/>
    <property type="project" value="UniProtKB-KW"/>
</dbReference>
<reference evidence="10" key="1">
    <citation type="submission" date="2017-02" db="EMBL/GenBank/DDBJ databases">
        <authorList>
            <person name="Regsiter A."/>
            <person name="William W."/>
        </authorList>
    </citation>
    <scope>NUCLEOTIDE SEQUENCE</scope>
    <source>
        <strain evidence="10">Bib</strain>
    </source>
</reference>
<keyword evidence="2" id="KW-0963">Cytoplasm</keyword>
<dbReference type="InterPro" id="IPR029063">
    <property type="entry name" value="SAM-dependent_MTases_sf"/>
</dbReference>
<dbReference type="PROSITE" id="PS50890">
    <property type="entry name" value="PUA"/>
    <property type="match status" value="1"/>
</dbReference>
<sequence length="469" mass="52664">MVFKTYYQIEILKHRLSSRSRAFFTFFTFCAFLSLLTFLSFPSLPPSARNRYCISMATIILKSKEDIRIRRGHPWIYDNEIARVEGEPEPGGEVEVRDARGLHVGYAFFNPNSKIRARVYSRTAKKADEEFFVRAFEAAWKWRKFCFGEPAIERRLSLRLVYGEADSVPGLIVDGFVGATGTEGLWLSVQFLSLGVEMRKAEILKALRSVFNPDGIAERSDAPVRALEGLPESVGVLWGSVPERIVIEENGALFEIDLLGGQKTGWFLDQRANRAAAAKYVSRAQWADSPNKAIGARVLDMFCNQGGFSVLAAKAGAASVLAVDSSRDALALLRKNAALNSVSDRITIVEANAFDYLRDLEKMGQRFDLIILDPPAFAKNRAALESARRGYKELNLRAMHLLERGGVLVTFSCSHWFSPEMFDAVLADAAFDSNRRLHILEERTQDLDHPILSGYDESRYLKCRIVQVV</sequence>
<keyword evidence="3 10" id="KW-0489">Methyltransferase</keyword>
<dbReference type="InterPro" id="IPR041532">
    <property type="entry name" value="RlmI-like_PUA"/>
</dbReference>
<evidence type="ECO:0000256" key="3">
    <source>
        <dbReference type="ARBA" id="ARBA00022603"/>
    </source>
</evidence>
<feature type="domain" description="RlmI-like PUA" evidence="9">
    <location>
        <begin position="59"/>
        <end position="122"/>
    </location>
</feature>
<keyword evidence="4 10" id="KW-0808">Transferase</keyword>
<keyword evidence="7" id="KW-0812">Transmembrane</keyword>
<dbReference type="PANTHER" id="PTHR42873">
    <property type="entry name" value="RIBOSOMAL RNA LARGE SUBUNIT METHYLTRANSFERASE"/>
    <property type="match status" value="1"/>
</dbReference>
<dbReference type="GO" id="GO:0005737">
    <property type="term" value="C:cytoplasm"/>
    <property type="evidence" value="ECO:0007669"/>
    <property type="project" value="UniProtKB-SubCell"/>
</dbReference>
<dbReference type="InterPro" id="IPR015947">
    <property type="entry name" value="PUA-like_sf"/>
</dbReference>
<protein>
    <submittedName>
        <fullName evidence="10">Putative SAM-dependent methyltransferase</fullName>
    </submittedName>
</protein>
<dbReference type="CDD" id="cd21153">
    <property type="entry name" value="PUA_RlmI"/>
    <property type="match status" value="1"/>
</dbReference>
<proteinExistence type="inferred from homology"/>
<dbReference type="GO" id="GO:0003723">
    <property type="term" value="F:RNA binding"/>
    <property type="evidence" value="ECO:0007669"/>
    <property type="project" value="InterPro"/>
</dbReference>
<dbReference type="CDD" id="cd02440">
    <property type="entry name" value="AdoMet_MTases"/>
    <property type="match status" value="1"/>
</dbReference>
<accession>A0A3P3XJU2</accession>